<dbReference type="CDD" id="cd00761">
    <property type="entry name" value="Glyco_tranf_GTA_type"/>
    <property type="match status" value="1"/>
</dbReference>
<dbReference type="Pfam" id="PF00535">
    <property type="entry name" value="Glycos_transf_2"/>
    <property type="match status" value="1"/>
</dbReference>
<dbReference type="GO" id="GO:0016757">
    <property type="term" value="F:glycosyltransferase activity"/>
    <property type="evidence" value="ECO:0007669"/>
    <property type="project" value="UniProtKB-KW"/>
</dbReference>
<organism evidence="4">
    <name type="scientific">Streptococcus gordonii</name>
    <dbReference type="NCBI Taxonomy" id="1302"/>
    <lineage>
        <taxon>Bacteria</taxon>
        <taxon>Bacillati</taxon>
        <taxon>Bacillota</taxon>
        <taxon>Bacilli</taxon>
        <taxon>Lactobacillales</taxon>
        <taxon>Streptococcaceae</taxon>
        <taxon>Streptococcus</taxon>
    </lineage>
</organism>
<dbReference type="CAZy" id="GT2">
    <property type="family name" value="Glycosyltransferase Family 2"/>
</dbReference>
<dbReference type="AlphaFoldDB" id="Q83YS6"/>
<reference evidence="4" key="2">
    <citation type="journal article" date="2003" name="J. Bacteriol.">
        <title>Genetic loci for coaggregation receptor polysaccharide biosynthesis in Streptococcus gordonii 38.</title>
        <authorList>
            <person name="Xu D.Q."/>
            <person name="Thompson J."/>
            <person name="Cisar J.O."/>
        </authorList>
    </citation>
    <scope>NUCLEOTIDE SEQUENCE</scope>
</reference>
<dbReference type="Gene3D" id="3.90.550.10">
    <property type="entry name" value="Spore Coat Polysaccharide Biosynthesis Protein SpsA, Chain A"/>
    <property type="match status" value="1"/>
</dbReference>
<accession>Q83YS6</accession>
<proteinExistence type="predicted"/>
<reference evidence="4" key="1">
    <citation type="submission" date="2002-09" db="EMBL/GenBank/DDBJ databases">
        <authorList>
            <person name="Xu D.-Q."/>
            <person name="Thompson J."/>
            <person name="Cisar J.O."/>
        </authorList>
    </citation>
    <scope>NUCLEOTIDE SEQUENCE</scope>
</reference>
<name>Q83YS6_STRGN</name>
<sequence length="266" mass="31238">MERKALMPLNSQHTWVICAYGESQYLEACIQSLKNQTLTSKIICYTSTPLTSIYEICGKYDIPVHHKTGGGIGIDWNQALSFVSTKYATIAHQDDYYEPKFLEKTLEAFEAHQDGLITFTDYFEEKNGSKIDANTNLKIKRLMLGTLSIFPTSRFWRKRVLAFGNPICCPAVSYNLEKLKDFQFDEDMRVSLDWYAWYKINEYKGSFLYIPEALMCHRIHQESETTKTISDNTRTKEDLYMYNLFWPKWFSRVIMKFYVKSQDTNH</sequence>
<dbReference type="SUPFAM" id="SSF53448">
    <property type="entry name" value="Nucleotide-diphospho-sugar transferases"/>
    <property type="match status" value="1"/>
</dbReference>
<keyword evidence="1" id="KW-0328">Glycosyltransferase</keyword>
<evidence type="ECO:0000313" key="4">
    <source>
        <dbReference type="EMBL" id="AAN64554.1"/>
    </source>
</evidence>
<keyword evidence="2 4" id="KW-0808">Transferase</keyword>
<evidence type="ECO:0000256" key="2">
    <source>
        <dbReference type="ARBA" id="ARBA00022679"/>
    </source>
</evidence>
<dbReference type="PANTHER" id="PTHR22916:SF51">
    <property type="entry name" value="GLYCOSYLTRANSFERASE EPSH-RELATED"/>
    <property type="match status" value="1"/>
</dbReference>
<dbReference type="InterPro" id="IPR001173">
    <property type="entry name" value="Glyco_trans_2-like"/>
</dbReference>
<feature type="domain" description="Glycosyltransferase 2-like" evidence="3">
    <location>
        <begin position="15"/>
        <end position="146"/>
    </location>
</feature>
<dbReference type="InterPro" id="IPR029044">
    <property type="entry name" value="Nucleotide-diphossugar_trans"/>
</dbReference>
<dbReference type="PANTHER" id="PTHR22916">
    <property type="entry name" value="GLYCOSYLTRANSFERASE"/>
    <property type="match status" value="1"/>
</dbReference>
<evidence type="ECO:0000256" key="1">
    <source>
        <dbReference type="ARBA" id="ARBA00022676"/>
    </source>
</evidence>
<dbReference type="EMBL" id="AY147913">
    <property type="protein sequence ID" value="AAN64554.1"/>
    <property type="molecule type" value="Genomic_DNA"/>
</dbReference>
<protein>
    <submittedName>
        <fullName evidence="4">Putative glycosyltransferase</fullName>
    </submittedName>
</protein>
<evidence type="ECO:0000259" key="3">
    <source>
        <dbReference type="Pfam" id="PF00535"/>
    </source>
</evidence>